<evidence type="ECO:0000256" key="1">
    <source>
        <dbReference type="SAM" id="MobiDB-lite"/>
    </source>
</evidence>
<protein>
    <submittedName>
        <fullName evidence="2">Uncharacterized protein</fullName>
    </submittedName>
</protein>
<evidence type="ECO:0000313" key="3">
    <source>
        <dbReference type="Proteomes" id="UP000237350"/>
    </source>
</evidence>
<dbReference type="EMBL" id="LPWH01000050">
    <property type="protein sequence ID" value="POR04066.1"/>
    <property type="molecule type" value="Genomic_DNA"/>
</dbReference>
<organism evidence="2 3">
    <name type="scientific">Alkalispirochaeta sphaeroplastigenens</name>
    <dbReference type="NCBI Taxonomy" id="1187066"/>
    <lineage>
        <taxon>Bacteria</taxon>
        <taxon>Pseudomonadati</taxon>
        <taxon>Spirochaetota</taxon>
        <taxon>Spirochaetia</taxon>
        <taxon>Spirochaetales</taxon>
        <taxon>Spirochaetaceae</taxon>
        <taxon>Alkalispirochaeta</taxon>
    </lineage>
</organism>
<feature type="region of interest" description="Disordered" evidence="1">
    <location>
        <begin position="1"/>
        <end position="20"/>
    </location>
</feature>
<comment type="caution">
    <text evidence="2">The sequence shown here is derived from an EMBL/GenBank/DDBJ whole genome shotgun (WGS) entry which is preliminary data.</text>
</comment>
<dbReference type="AlphaFoldDB" id="A0A2S4JX51"/>
<gene>
    <name evidence="2" type="ORF">AU468_04435</name>
</gene>
<name>A0A2S4JX51_9SPIO</name>
<reference evidence="3" key="1">
    <citation type="submission" date="2015-12" db="EMBL/GenBank/DDBJ databases">
        <authorList>
            <person name="Lodha T.D."/>
            <person name="Chintalapati S."/>
            <person name="Chintalapati V.R."/>
            <person name="Sravanthi T."/>
        </authorList>
    </citation>
    <scope>NUCLEOTIDE SEQUENCE [LARGE SCALE GENOMIC DNA]</scope>
    <source>
        <strain evidence="3">JC133</strain>
    </source>
</reference>
<keyword evidence="3" id="KW-1185">Reference proteome</keyword>
<evidence type="ECO:0000313" key="2">
    <source>
        <dbReference type="EMBL" id="POR04066.1"/>
    </source>
</evidence>
<proteinExistence type="predicted"/>
<dbReference type="Proteomes" id="UP000237350">
    <property type="component" value="Unassembled WGS sequence"/>
</dbReference>
<sequence>MKFRNGELNADDTDLTLGRGTTTNPGFAVIEYTEVNNLGTGEVGKFNVFRWADNNDNNTLRDFTQGYKNIGPDWPDNVNGVFATADDAEAGATTEDYFAGASEGAGRQQ</sequence>
<accession>A0A2S4JX51</accession>